<evidence type="ECO:0000313" key="2">
    <source>
        <dbReference type="EMBL" id="GAA4225438.1"/>
    </source>
</evidence>
<dbReference type="InterPro" id="IPR006764">
    <property type="entry name" value="SAM_dep_MeTrfase_SAV2177_type"/>
</dbReference>
<dbReference type="SUPFAM" id="SSF53335">
    <property type="entry name" value="S-adenosyl-L-methionine-dependent methyltransferases"/>
    <property type="match status" value="1"/>
</dbReference>
<dbReference type="RefSeq" id="WP_344889537.1">
    <property type="nucleotide sequence ID" value="NZ_BAABAS010000003.1"/>
</dbReference>
<comment type="caution">
    <text evidence="2">The sequence shown here is derived from an EMBL/GenBank/DDBJ whole genome shotgun (WGS) entry which is preliminary data.</text>
</comment>
<name>A0ABP8BTC5_9ACTN</name>
<keyword evidence="2" id="KW-0808">Transferase</keyword>
<dbReference type="InterPro" id="IPR029063">
    <property type="entry name" value="SAM-dependent_MTases_sf"/>
</dbReference>
<feature type="region of interest" description="Disordered" evidence="1">
    <location>
        <begin position="1"/>
        <end position="20"/>
    </location>
</feature>
<dbReference type="GO" id="GO:0032259">
    <property type="term" value="P:methylation"/>
    <property type="evidence" value="ECO:0007669"/>
    <property type="project" value="UniProtKB-KW"/>
</dbReference>
<keyword evidence="3" id="KW-1185">Reference proteome</keyword>
<dbReference type="PIRSF" id="PIRSF017393">
    <property type="entry name" value="MTase_SAV2177"/>
    <property type="match status" value="1"/>
</dbReference>
<reference evidence="3" key="1">
    <citation type="journal article" date="2019" name="Int. J. Syst. Evol. Microbiol.">
        <title>The Global Catalogue of Microorganisms (GCM) 10K type strain sequencing project: providing services to taxonomists for standard genome sequencing and annotation.</title>
        <authorList>
            <consortium name="The Broad Institute Genomics Platform"/>
            <consortium name="The Broad Institute Genome Sequencing Center for Infectious Disease"/>
            <person name="Wu L."/>
            <person name="Ma J."/>
        </authorList>
    </citation>
    <scope>NUCLEOTIDE SEQUENCE [LARGE SCALE GENOMIC DNA]</scope>
    <source>
        <strain evidence="3">JCM 17440</strain>
    </source>
</reference>
<dbReference type="GO" id="GO:0008168">
    <property type="term" value="F:methyltransferase activity"/>
    <property type="evidence" value="ECO:0007669"/>
    <property type="project" value="UniProtKB-KW"/>
</dbReference>
<evidence type="ECO:0000256" key="1">
    <source>
        <dbReference type="SAM" id="MobiDB-lite"/>
    </source>
</evidence>
<evidence type="ECO:0000313" key="3">
    <source>
        <dbReference type="Proteomes" id="UP001501710"/>
    </source>
</evidence>
<organism evidence="2 3">
    <name type="scientific">Actinomadura meridiana</name>
    <dbReference type="NCBI Taxonomy" id="559626"/>
    <lineage>
        <taxon>Bacteria</taxon>
        <taxon>Bacillati</taxon>
        <taxon>Actinomycetota</taxon>
        <taxon>Actinomycetes</taxon>
        <taxon>Streptosporangiales</taxon>
        <taxon>Thermomonosporaceae</taxon>
        <taxon>Actinomadura</taxon>
    </lineage>
</organism>
<dbReference type="Proteomes" id="UP001501710">
    <property type="component" value="Unassembled WGS sequence"/>
</dbReference>
<keyword evidence="2" id="KW-0489">Methyltransferase</keyword>
<dbReference type="Gene3D" id="3.40.50.150">
    <property type="entry name" value="Vaccinia Virus protein VP39"/>
    <property type="match status" value="1"/>
</dbReference>
<dbReference type="Pfam" id="PF04672">
    <property type="entry name" value="Methyltransf_19"/>
    <property type="match status" value="1"/>
</dbReference>
<proteinExistence type="predicted"/>
<protein>
    <submittedName>
        <fullName evidence="2">SAM-dependent methyltransferase</fullName>
    </submittedName>
</protein>
<accession>A0ABP8BTC5</accession>
<gene>
    <name evidence="2" type="ORF">GCM10022254_07380</name>
</gene>
<dbReference type="EMBL" id="BAABAS010000003">
    <property type="protein sequence ID" value="GAA4225438.1"/>
    <property type="molecule type" value="Genomic_DNA"/>
</dbReference>
<sequence>MGDRAPSGGGPPGSRTTGEVPQSARIWNYWLGGKDNFPADRAAGDQFVSAYPEIVDIARQSRAFLSRAVLYLAGEVGIRQFLDIGTGLPTVDNTHEVAQRAVPEARVVYVDNDPLVLEHARALLTSTPEGATSYIEADLREPGRILHEAGSTLDFDRPVALMLLNILGHVPRYEEARSTVSRLVGALAPGSHLVVADSTDVFTGERFRTAIGMWNRVSETPYFLRTPEMIEGYFDGLDLLEPGVVPVSRWRAGPRADGPPVEVDEFCGVGRKAS</sequence>